<dbReference type="Pfam" id="PF13561">
    <property type="entry name" value="adh_short_C2"/>
    <property type="match status" value="1"/>
</dbReference>
<keyword evidence="2" id="KW-1185">Reference proteome</keyword>
<dbReference type="PANTHER" id="PTHR43975">
    <property type="entry name" value="ZGC:101858"/>
    <property type="match status" value="1"/>
</dbReference>
<organism evidence="1 2">
    <name type="scientific">Thermobifida alba</name>
    <name type="common">Thermomonospora alba</name>
    <dbReference type="NCBI Taxonomy" id="53522"/>
    <lineage>
        <taxon>Bacteria</taxon>
        <taxon>Bacillati</taxon>
        <taxon>Actinomycetota</taxon>
        <taxon>Actinomycetes</taxon>
        <taxon>Streptosporangiales</taxon>
        <taxon>Nocardiopsidaceae</taxon>
        <taxon>Thermobifida</taxon>
    </lineage>
</organism>
<proteinExistence type="predicted"/>
<accession>A0ABY4KX97</accession>
<dbReference type="SUPFAM" id="SSF51735">
    <property type="entry name" value="NAD(P)-binding Rossmann-fold domains"/>
    <property type="match status" value="1"/>
</dbReference>
<dbReference type="InterPro" id="IPR002347">
    <property type="entry name" value="SDR_fam"/>
</dbReference>
<name>A0ABY4KX97_THEAE</name>
<evidence type="ECO:0000313" key="2">
    <source>
        <dbReference type="Proteomes" id="UP000832041"/>
    </source>
</evidence>
<dbReference type="PRINTS" id="PR00081">
    <property type="entry name" value="GDHRDH"/>
</dbReference>
<protein>
    <submittedName>
        <fullName evidence="1">SDR family oxidoreductase</fullName>
    </submittedName>
</protein>
<reference evidence="1 2" key="1">
    <citation type="submission" date="2020-04" db="EMBL/GenBank/DDBJ databases">
        <title>Thermobifida alba genome sequencing and assembly.</title>
        <authorList>
            <person name="Luzics S."/>
            <person name="Horvath B."/>
            <person name="Nagy I."/>
            <person name="Toth A."/>
            <person name="Nagy I."/>
            <person name="Kukolya J."/>
        </authorList>
    </citation>
    <scope>NUCLEOTIDE SEQUENCE [LARGE SCALE GENOMIC DNA]</scope>
    <source>
        <strain evidence="1 2">DSM 43795</strain>
    </source>
</reference>
<dbReference type="EMBL" id="CP051627">
    <property type="protein sequence ID" value="UPT20056.1"/>
    <property type="molecule type" value="Genomic_DNA"/>
</dbReference>
<sequence length="259" mass="27024">MTERTCVVTGAASGIGAAVAESFRASGHTVIGVDVAGGDVHADLSRPDGRRFAVEQLTRRAAAVDVVVACAGLARPEPVTLSVNYFGVVDLLAGLLPLLRRGRSPRVVVVSSVAAVHRTLDSLVQACLDHDEEAALDLGRRAVEAGKGIGIYAASKQALARWVRRTASTEAWAGHGIALNAVGPGVVLTPMIAAEWASPAGREALSRQVPMPLTRGPIDVGQIVRTVRFLADPDNTAVTGQTVYVDGGADAQLRGDRQW</sequence>
<dbReference type="PANTHER" id="PTHR43975:SF2">
    <property type="entry name" value="EG:BACR7A4.14 PROTEIN-RELATED"/>
    <property type="match status" value="1"/>
</dbReference>
<dbReference type="RefSeq" id="WP_248592297.1">
    <property type="nucleotide sequence ID" value="NZ_BAABEB010000010.1"/>
</dbReference>
<dbReference type="Pfam" id="PF00106">
    <property type="entry name" value="adh_short"/>
    <property type="match status" value="1"/>
</dbReference>
<evidence type="ECO:0000313" key="1">
    <source>
        <dbReference type="EMBL" id="UPT20056.1"/>
    </source>
</evidence>
<dbReference type="Gene3D" id="3.40.50.720">
    <property type="entry name" value="NAD(P)-binding Rossmann-like Domain"/>
    <property type="match status" value="1"/>
</dbReference>
<gene>
    <name evidence="1" type="ORF">FOF52_02935</name>
</gene>
<dbReference type="InterPro" id="IPR036291">
    <property type="entry name" value="NAD(P)-bd_dom_sf"/>
</dbReference>
<dbReference type="Proteomes" id="UP000832041">
    <property type="component" value="Chromosome"/>
</dbReference>